<dbReference type="SUPFAM" id="SSF50969">
    <property type="entry name" value="YVTN repeat-like/Quinoprotein amine dehydrogenase"/>
    <property type="match status" value="1"/>
</dbReference>
<keyword evidence="2" id="KW-0472">Membrane</keyword>
<evidence type="ECO:0000256" key="2">
    <source>
        <dbReference type="SAM" id="Phobius"/>
    </source>
</evidence>
<reference evidence="3 4" key="1">
    <citation type="submission" date="2017-11" db="EMBL/GenBank/DDBJ databases">
        <title>Genomic Encyclopedia of Archaeal and Bacterial Type Strains, Phase II (KMG-II): From Individual Species to Whole Genera.</title>
        <authorList>
            <person name="Goeker M."/>
        </authorList>
    </citation>
    <scope>NUCLEOTIDE SEQUENCE [LARGE SCALE GENOMIC DNA]</scope>
    <source>
        <strain evidence="3 4">DSM 25625</strain>
    </source>
</reference>
<protein>
    <recommendedName>
        <fullName evidence="5">Ig-like domain-containing protein</fullName>
    </recommendedName>
</protein>
<dbReference type="InterPro" id="IPR011044">
    <property type="entry name" value="Quino_amine_DH_bsu"/>
</dbReference>
<evidence type="ECO:0008006" key="5">
    <source>
        <dbReference type="Google" id="ProtNLM"/>
    </source>
</evidence>
<name>A0A2M9BCK0_9MICO</name>
<evidence type="ECO:0000313" key="3">
    <source>
        <dbReference type="EMBL" id="PJJ55675.1"/>
    </source>
</evidence>
<gene>
    <name evidence="3" type="ORF">CLV54_3025</name>
</gene>
<dbReference type="RefSeq" id="WP_157803006.1">
    <property type="nucleotide sequence ID" value="NZ_PGFB01000005.1"/>
</dbReference>
<evidence type="ECO:0000256" key="1">
    <source>
        <dbReference type="SAM" id="MobiDB-lite"/>
    </source>
</evidence>
<dbReference type="EMBL" id="PGFB01000005">
    <property type="protein sequence ID" value="PJJ55675.1"/>
    <property type="molecule type" value="Genomic_DNA"/>
</dbReference>
<sequence>MSTRRQRPSTSRRPPARRSTPATRSVAATRPEPEPATAAGYRRRFLWLVGGLAILCIGLLGLTVSQGPHVTKVDVSPENLVANVNQRMIFDANQQITTVEESQVHIAPQARFQVQTANDTVTLVFPDRLLYNTEYRVSIDDVTGFSADQPSEFTATFTTGERPFFYLMRGATVTRADGTPGKEYDEIITTGVRSTDNRVVYSAPYIQDFAVVGDSLAVVLLEEDRSNSLVMVRSDGDTVDALTLPGPGMVKDLQAAPEAGLLGFRFTSSSDASEPRFESGLFLIDLATAVAEPVLGVDGEPIKTSQWGFLPGRSALLAQAFDSSVLLLDPVKQAIPVPLGHFSAIDAFALDGTRVAVSDEGNRQVLDLRDGSLTDVADTDTVLSTRATTPRDGSEVYPAEVRFLASEDAFIEQVSYFDPVTGEPDQYVAERRGGEQRLIYEPRLPHELLRHVVVSPNDQYLAITMVPDTTSSVSDNYPVNSEPSSVTTLIVDRVTGEVVRSVVGFGIRWP</sequence>
<feature type="compositionally biased region" description="Low complexity" evidence="1">
    <location>
        <begin position="8"/>
        <end position="35"/>
    </location>
</feature>
<organism evidence="3 4">
    <name type="scientific">Compostimonas suwonensis</name>
    <dbReference type="NCBI Taxonomy" id="1048394"/>
    <lineage>
        <taxon>Bacteria</taxon>
        <taxon>Bacillati</taxon>
        <taxon>Actinomycetota</taxon>
        <taxon>Actinomycetes</taxon>
        <taxon>Micrococcales</taxon>
        <taxon>Microbacteriaceae</taxon>
        <taxon>Compostimonas</taxon>
    </lineage>
</organism>
<comment type="caution">
    <text evidence="3">The sequence shown here is derived from an EMBL/GenBank/DDBJ whole genome shotgun (WGS) entry which is preliminary data.</text>
</comment>
<keyword evidence="2" id="KW-0812">Transmembrane</keyword>
<evidence type="ECO:0000313" key="4">
    <source>
        <dbReference type="Proteomes" id="UP000230161"/>
    </source>
</evidence>
<proteinExistence type="predicted"/>
<accession>A0A2M9BCK0</accession>
<dbReference type="Proteomes" id="UP000230161">
    <property type="component" value="Unassembled WGS sequence"/>
</dbReference>
<keyword evidence="2" id="KW-1133">Transmembrane helix</keyword>
<dbReference type="AlphaFoldDB" id="A0A2M9BCK0"/>
<keyword evidence="4" id="KW-1185">Reference proteome</keyword>
<dbReference type="OrthoDB" id="5057864at2"/>
<feature type="region of interest" description="Disordered" evidence="1">
    <location>
        <begin position="1"/>
        <end position="35"/>
    </location>
</feature>
<feature type="transmembrane region" description="Helical" evidence="2">
    <location>
        <begin position="45"/>
        <end position="64"/>
    </location>
</feature>